<feature type="repeat" description="PPR" evidence="1">
    <location>
        <begin position="219"/>
        <end position="253"/>
    </location>
</feature>
<evidence type="ECO:0000313" key="4">
    <source>
        <dbReference type="EMBL" id="CAE8655620.1"/>
    </source>
</evidence>
<feature type="domain" description="Pseudouridine synthase RsuA/RluA-like" evidence="3">
    <location>
        <begin position="1340"/>
        <end position="1521"/>
    </location>
</feature>
<dbReference type="Pfam" id="PF13041">
    <property type="entry name" value="PPR_2"/>
    <property type="match status" value="2"/>
</dbReference>
<dbReference type="PROSITE" id="PS51257">
    <property type="entry name" value="PROKAR_LIPOPROTEIN"/>
    <property type="match status" value="1"/>
</dbReference>
<dbReference type="InterPro" id="IPR020103">
    <property type="entry name" value="PsdUridine_synth_cat_dom_sf"/>
</dbReference>
<dbReference type="GO" id="GO:0000455">
    <property type="term" value="P:enzyme-directed rRNA pseudouridine synthesis"/>
    <property type="evidence" value="ECO:0007669"/>
    <property type="project" value="TreeGrafter"/>
</dbReference>
<dbReference type="Proteomes" id="UP000626109">
    <property type="component" value="Unassembled WGS sequence"/>
</dbReference>
<evidence type="ECO:0000256" key="1">
    <source>
        <dbReference type="PROSITE-ProRule" id="PRU00708"/>
    </source>
</evidence>
<evidence type="ECO:0000256" key="2">
    <source>
        <dbReference type="SAM" id="MobiDB-lite"/>
    </source>
</evidence>
<reference evidence="4" key="1">
    <citation type="submission" date="2021-02" db="EMBL/GenBank/DDBJ databases">
        <authorList>
            <person name="Dougan E. K."/>
            <person name="Rhodes N."/>
            <person name="Thang M."/>
            <person name="Chan C."/>
        </authorList>
    </citation>
    <scope>NUCLEOTIDE SEQUENCE</scope>
</reference>
<dbReference type="SUPFAM" id="SSF55120">
    <property type="entry name" value="Pseudouridine synthase"/>
    <property type="match status" value="4"/>
</dbReference>
<feature type="repeat" description="PPR" evidence="1">
    <location>
        <begin position="149"/>
        <end position="183"/>
    </location>
</feature>
<dbReference type="PANTHER" id="PTHR21600">
    <property type="entry name" value="MITOCHONDRIAL RNA PSEUDOURIDINE SYNTHASE"/>
    <property type="match status" value="1"/>
</dbReference>
<feature type="repeat" description="PPR" evidence="1">
    <location>
        <begin position="254"/>
        <end position="288"/>
    </location>
</feature>
<dbReference type="EMBL" id="CAJNNW010013656">
    <property type="protein sequence ID" value="CAE8655620.1"/>
    <property type="molecule type" value="Genomic_DNA"/>
</dbReference>
<dbReference type="InterPro" id="IPR011990">
    <property type="entry name" value="TPR-like_helical_dom_sf"/>
</dbReference>
<proteinExistence type="predicted"/>
<feature type="repeat" description="PPR" evidence="1">
    <location>
        <begin position="289"/>
        <end position="323"/>
    </location>
</feature>
<evidence type="ECO:0000313" key="5">
    <source>
        <dbReference type="Proteomes" id="UP000626109"/>
    </source>
</evidence>
<dbReference type="CDD" id="cd02869">
    <property type="entry name" value="PseudoU_synth_RluA_like"/>
    <property type="match status" value="3"/>
</dbReference>
<organism evidence="4 5">
    <name type="scientific">Polarella glacialis</name>
    <name type="common">Dinoflagellate</name>
    <dbReference type="NCBI Taxonomy" id="89957"/>
    <lineage>
        <taxon>Eukaryota</taxon>
        <taxon>Sar</taxon>
        <taxon>Alveolata</taxon>
        <taxon>Dinophyceae</taxon>
        <taxon>Suessiales</taxon>
        <taxon>Suessiaceae</taxon>
        <taxon>Polarella</taxon>
    </lineage>
</organism>
<dbReference type="InterPro" id="IPR006145">
    <property type="entry name" value="PsdUridine_synth_RsuA/RluA"/>
</dbReference>
<dbReference type="Gene3D" id="3.30.2350.10">
    <property type="entry name" value="Pseudouridine synthase"/>
    <property type="match status" value="4"/>
</dbReference>
<evidence type="ECO:0000259" key="3">
    <source>
        <dbReference type="Pfam" id="PF00849"/>
    </source>
</evidence>
<feature type="region of interest" description="Disordered" evidence="2">
    <location>
        <begin position="570"/>
        <end position="595"/>
    </location>
</feature>
<dbReference type="InterPro" id="IPR050188">
    <property type="entry name" value="RluA_PseudoU_synthase"/>
</dbReference>
<feature type="repeat" description="PPR" evidence="1">
    <location>
        <begin position="184"/>
        <end position="218"/>
    </location>
</feature>
<feature type="compositionally biased region" description="Basic and acidic residues" evidence="2">
    <location>
        <begin position="1156"/>
        <end position="1168"/>
    </location>
</feature>
<dbReference type="Gene3D" id="1.25.40.10">
    <property type="entry name" value="Tetratricopeptide repeat domain"/>
    <property type="match status" value="4"/>
</dbReference>
<feature type="repeat" description="PPR" evidence="1">
    <location>
        <begin position="44"/>
        <end position="78"/>
    </location>
</feature>
<sequence length="2101" mass="226691">MRESRVEVNVYHCSAAITACEKSREWRQALVLVGQMYEMKISSNQVSCCAAISACGKGGQWQWALSLLSQMPELKIAPSEISCNAALSACEKGGPWQLALHILSQMPSLSVMPGTISFSAAISACEKACKWQLALGLLREMPEASVPQDRICYNAAISACEKGGEWQMALCLLHQMPERKLTPNEVSYSAAISACEKVGRWQLALKLLDTMPQISIVPNAVSFNAAISACEKGGQWEMALSLLRQMPHVKISPNTITYSAAISACEKGGQWQLAFSLLNLMPEMTISQNAVSYNAAISACEKGGQWQLALSLLSNMLGIGLSLDGTTSGAALSACEQVSAWQPALALLDNMLSSQLLPNGLHAGSAASSLRKALGDSAAYELLDKLRELWEDSNNNNKQPEVRLWEAGQPVDQQLAVPPEALAAVFDVLSDVPGVIAIFKPSGVTTEEAVNELSQQLARQRHVSESVDLHIVSRLDHPTSGVLPLALGAVGSTAANWLEAQFAGRLVRKEYVCLCEGPSLGLTGCQGNVSTPLHTVELDGGRASRTEVSPIGRQAFTGYEVLAGYMPPLSSEPLLPSHDGEPGATGHADEQRPEGPELMLLRVRPLTGRTHQIRVHLASIGRPLVGDLTYGAKEASVLSSCPRLFLHARRIELRDLAGKPFVAEAELPHELEEVLAQLQQAASDKRPARPQPAPCPELNSLLALGRRNPRAATVEFSLVHGTFVSADQKAVNTFSVAWLGTYCQRMLRAGVEPDANTFATVLTECEQRGLRSTEIGLALQLRLVRYGPSCHTKLEEVLEPAAAGVFKAVAAVVVEVVARSGGFPRPLVRCAVSPVEKLKLPAPRPGVRPALLDSLLTLGSNPKTATAEFGLARSQRPGSEPVARGACEKAQKWQLALSLLQMMSDTRVAADQICHVISACEKAAAWEPAVALLLDMRTRQLMPNGRQAGSVASSVRLASGKEPAWKLLDGLLALWLEHERPEGKLQSSWLDDDLCDSGTSEGVVRVLCHGPGVVGIFKPAGVTTEVAVHELTQHLARQKHMPKPVDLHLVSRLDHPTSGVLPLALGAVGSAAAKWLEAQFAGRLVRKEYVCLCGGPSLGLTGFQGNVSTPLHTVELDGGRASRTEVSPLGRQAFTGYEVLARYTPPPSSDPLLPSHDGEPDANGHDDEQVPEGPELMLLRVRPLTGRTHQIRVHLASIGRPLLGDLTYGAKEASVLRSCPRLFLHARRIELRDLAGKPFVTESELPHELEEVLAQLQHVAETGPEENVDSDAGSVASSVRLASGKEPAWKLLDGLLALWLEHERPEGKLQSSWLDDDLCDSGTSEGVVRVLSHGPGVVRIFKPAGVTSEVAVHQLAQNLACQKHMPKPVHLHLVSRLDHPTSGVLPLALGAVGSAAAKWLEAQFAGRLVRKEYVCLCEGPSLGLTGFQGNVSTPLHTVELDGGRASRTEVSHSGRQAFTGYEVLARYMPPLSSHPSLPSHVGEPGVNRHDEEQGPEGLELMLLRVRPLTGRTHQIRVHLASIGRPLVGDLTYGAKEASVLSSCPRLFLHARRIELRDLAGKPFVARVELKHELEEVLAQLQHVADTGVLSSSWSLLPAASCVGSGCCREVACFATWRETTATLFRTGLSAGIRAVTYSYPSLCGSGEGAGNMEKKTQVLSGLARNRLPEVSMHLGFQTKHWTFWGIRIVLVPISLCYSFWINFSFEVGLINLEQLDLSALRINLTCQPFGRVWINLTCQLLRAGFVMTESLEGAGSVMTESLEGAGFATSLPASMTTSPSAWQANLRRGKIVGSAVCWRLVRKKYVYFCEGQSLGLTRYQENFVTPLHTVELDGGRASRTEVSHLGRQAFTGYEVLARYMLPLSSHPSLPSHVGELGVNRYDDEQCPEGPELMLLRVRPLTGGAHQIRVHLASIGRPLVGDLAYGAKEASVLSSCPRLFLHARRIELRDLAGKPFVARVELPHELEEVVAQLQHGADTGPEENAAVAHSYPSLCGSGEGAGNMEKKTQVLSGLARNRLPEVSVRVLGFMQASQVEVNVFHCSAAISACEKAHKWQLAVDLLQMMSDTRVAADQICHPAAPDLMTDIEGQLFVPDDSRQTSG</sequence>
<feature type="region of interest" description="Disordered" evidence="2">
    <location>
        <begin position="1145"/>
        <end position="1173"/>
    </location>
</feature>
<dbReference type="Pfam" id="PF01535">
    <property type="entry name" value="PPR"/>
    <property type="match status" value="3"/>
</dbReference>
<feature type="domain" description="Pseudouridine synthase RsuA/RluA-like" evidence="3">
    <location>
        <begin position="435"/>
        <end position="619"/>
    </location>
</feature>
<dbReference type="PANTHER" id="PTHR21600:SF92">
    <property type="entry name" value="RIBOSOMAL LARGE SUBUNIT PSEUDOURIDINE SYNTHASE C"/>
    <property type="match status" value="1"/>
</dbReference>
<dbReference type="NCBIfam" id="TIGR00756">
    <property type="entry name" value="PPR"/>
    <property type="match status" value="3"/>
</dbReference>
<name>A0A813IQ64_POLGL</name>
<accession>A0A813IQ64</accession>
<feature type="domain" description="Pseudouridine synthase RsuA/RluA-like" evidence="3">
    <location>
        <begin position="1017"/>
        <end position="1197"/>
    </location>
</feature>
<protein>
    <recommendedName>
        <fullName evidence="3">Pseudouridine synthase RsuA/RluA-like domain-containing protein</fullName>
    </recommendedName>
</protein>
<dbReference type="PROSITE" id="PS51375">
    <property type="entry name" value="PPR"/>
    <property type="match status" value="6"/>
</dbReference>
<dbReference type="Pfam" id="PF00849">
    <property type="entry name" value="PseudoU_synth_2"/>
    <property type="match status" value="3"/>
</dbReference>
<dbReference type="GO" id="GO:0009982">
    <property type="term" value="F:pseudouridine synthase activity"/>
    <property type="evidence" value="ECO:0007669"/>
    <property type="project" value="InterPro"/>
</dbReference>
<comment type="caution">
    <text evidence="4">The sequence shown here is derived from an EMBL/GenBank/DDBJ whole genome shotgun (WGS) entry which is preliminary data.</text>
</comment>
<dbReference type="InterPro" id="IPR002885">
    <property type="entry name" value="PPR_rpt"/>
</dbReference>
<gene>
    <name evidence="4" type="ORF">PGLA2088_LOCUS11706</name>
</gene>
<dbReference type="GO" id="GO:0003723">
    <property type="term" value="F:RNA binding"/>
    <property type="evidence" value="ECO:0007669"/>
    <property type="project" value="InterPro"/>
</dbReference>